<comment type="caution">
    <text evidence="8">The sequence shown here is derived from an EMBL/GenBank/DDBJ whole genome shotgun (WGS) entry which is preliminary data.</text>
</comment>
<dbReference type="AlphaFoldDB" id="A0A016UMU9"/>
<keyword evidence="5" id="KW-1133">Transmembrane helix</keyword>
<dbReference type="Proteomes" id="UP000024635">
    <property type="component" value="Unassembled WGS sequence"/>
</dbReference>
<name>A0A016UMU9_9BILA</name>
<dbReference type="InterPro" id="IPR018108">
    <property type="entry name" value="MCP_transmembrane"/>
</dbReference>
<dbReference type="GO" id="GO:0015183">
    <property type="term" value="F:L-aspartate transmembrane transporter activity"/>
    <property type="evidence" value="ECO:0007669"/>
    <property type="project" value="TreeGrafter"/>
</dbReference>
<gene>
    <name evidence="8" type="primary">Acey_s0034.g2841</name>
    <name evidence="8" type="ORF">Y032_0034g2841</name>
</gene>
<keyword evidence="6" id="KW-0496">Mitochondrion</keyword>
<keyword evidence="3" id="KW-0812">Transmembrane</keyword>
<evidence type="ECO:0000313" key="9">
    <source>
        <dbReference type="Proteomes" id="UP000024635"/>
    </source>
</evidence>
<dbReference type="PANTHER" id="PTHR45678">
    <property type="entry name" value="MITOCHONDRIAL 2-OXODICARBOXYLATE CARRIER 1-RELATED"/>
    <property type="match status" value="1"/>
</dbReference>
<evidence type="ECO:0000256" key="3">
    <source>
        <dbReference type="ARBA" id="ARBA00022692"/>
    </source>
</evidence>
<dbReference type="EMBL" id="JARK01001370">
    <property type="protein sequence ID" value="EYC16177.1"/>
    <property type="molecule type" value="Genomic_DNA"/>
</dbReference>
<dbReference type="GO" id="GO:0043490">
    <property type="term" value="P:malate-aspartate shuttle"/>
    <property type="evidence" value="ECO:0007669"/>
    <property type="project" value="TreeGrafter"/>
</dbReference>
<dbReference type="Pfam" id="PF00153">
    <property type="entry name" value="Mito_carr"/>
    <property type="match status" value="1"/>
</dbReference>
<evidence type="ECO:0000256" key="7">
    <source>
        <dbReference type="ARBA" id="ARBA00023136"/>
    </source>
</evidence>
<reference evidence="9" key="1">
    <citation type="journal article" date="2015" name="Nat. Genet.">
        <title>The genome and transcriptome of the zoonotic hookworm Ancylostoma ceylanicum identify infection-specific gene families.</title>
        <authorList>
            <person name="Schwarz E.M."/>
            <person name="Hu Y."/>
            <person name="Antoshechkin I."/>
            <person name="Miller M.M."/>
            <person name="Sternberg P.W."/>
            <person name="Aroian R.V."/>
        </authorList>
    </citation>
    <scope>NUCLEOTIDE SEQUENCE</scope>
    <source>
        <strain evidence="9">HY135</strain>
    </source>
</reference>
<proteinExistence type="inferred from homology"/>
<dbReference type="PANTHER" id="PTHR45678:SF5">
    <property type="entry name" value="AT03939P-RELATED"/>
    <property type="match status" value="1"/>
</dbReference>
<sequence length="106" mass="11627">MVLLPISWLVRLVYYGLTFRLRRLLRSFESGVKHDSAFLATDLSFPSISFSKLSLPRAMVSGAFAGSLQTIVTTPMELLKIQLQDQGRVQGGAPSLAMGGARFSYS</sequence>
<dbReference type="InterPro" id="IPR051028">
    <property type="entry name" value="Mito_Solute_Carrier"/>
</dbReference>
<comment type="similarity">
    <text evidence="2">Belongs to the mitochondrial carrier (TC 2.A.29) family.</text>
</comment>
<keyword evidence="4" id="KW-0999">Mitochondrion inner membrane</keyword>
<evidence type="ECO:0000256" key="6">
    <source>
        <dbReference type="ARBA" id="ARBA00023128"/>
    </source>
</evidence>
<evidence type="ECO:0000256" key="2">
    <source>
        <dbReference type="ARBA" id="ARBA00006375"/>
    </source>
</evidence>
<protein>
    <submittedName>
        <fullName evidence="8">Uncharacterized protein</fullName>
    </submittedName>
</protein>
<dbReference type="Gene3D" id="1.50.40.10">
    <property type="entry name" value="Mitochondrial carrier domain"/>
    <property type="match status" value="1"/>
</dbReference>
<organism evidence="8 9">
    <name type="scientific">Ancylostoma ceylanicum</name>
    <dbReference type="NCBI Taxonomy" id="53326"/>
    <lineage>
        <taxon>Eukaryota</taxon>
        <taxon>Metazoa</taxon>
        <taxon>Ecdysozoa</taxon>
        <taxon>Nematoda</taxon>
        <taxon>Chromadorea</taxon>
        <taxon>Rhabditida</taxon>
        <taxon>Rhabditina</taxon>
        <taxon>Rhabditomorpha</taxon>
        <taxon>Strongyloidea</taxon>
        <taxon>Ancylostomatidae</taxon>
        <taxon>Ancylostomatinae</taxon>
        <taxon>Ancylostoma</taxon>
    </lineage>
</organism>
<dbReference type="InterPro" id="IPR023395">
    <property type="entry name" value="MCP_dom_sf"/>
</dbReference>
<dbReference type="SUPFAM" id="SSF103506">
    <property type="entry name" value="Mitochondrial carrier"/>
    <property type="match status" value="1"/>
</dbReference>
<dbReference type="GO" id="GO:0005313">
    <property type="term" value="F:L-glutamate transmembrane transporter activity"/>
    <property type="evidence" value="ECO:0007669"/>
    <property type="project" value="TreeGrafter"/>
</dbReference>
<evidence type="ECO:0000313" key="8">
    <source>
        <dbReference type="EMBL" id="EYC16177.1"/>
    </source>
</evidence>
<keyword evidence="7" id="KW-0472">Membrane</keyword>
<dbReference type="GO" id="GO:0005743">
    <property type="term" value="C:mitochondrial inner membrane"/>
    <property type="evidence" value="ECO:0007669"/>
    <property type="project" value="UniProtKB-SubCell"/>
</dbReference>
<dbReference type="OrthoDB" id="2382881at2759"/>
<evidence type="ECO:0000256" key="4">
    <source>
        <dbReference type="ARBA" id="ARBA00022792"/>
    </source>
</evidence>
<accession>A0A016UMU9</accession>
<keyword evidence="9" id="KW-1185">Reference proteome</keyword>
<evidence type="ECO:0000256" key="1">
    <source>
        <dbReference type="ARBA" id="ARBA00004448"/>
    </source>
</evidence>
<comment type="subcellular location">
    <subcellularLocation>
        <location evidence="1">Mitochondrion inner membrane</location>
        <topology evidence="1">Multi-pass membrane protein</topology>
    </subcellularLocation>
</comment>
<evidence type="ECO:0000256" key="5">
    <source>
        <dbReference type="ARBA" id="ARBA00022989"/>
    </source>
</evidence>